<proteinExistence type="predicted"/>
<evidence type="ECO:0000313" key="1">
    <source>
        <dbReference type="EMBL" id="MED6190702.1"/>
    </source>
</evidence>
<evidence type="ECO:0000313" key="2">
    <source>
        <dbReference type="Proteomes" id="UP001341840"/>
    </source>
</evidence>
<protein>
    <submittedName>
        <fullName evidence="1">Uncharacterized protein</fullName>
    </submittedName>
</protein>
<dbReference type="EMBL" id="JASCZI010186221">
    <property type="protein sequence ID" value="MED6190702.1"/>
    <property type="molecule type" value="Genomic_DNA"/>
</dbReference>
<reference evidence="1 2" key="1">
    <citation type="journal article" date="2023" name="Plants (Basel)">
        <title>Bridging the Gap: Combining Genomics and Transcriptomics Approaches to Understand Stylosanthes scabra, an Orphan Legume from the Brazilian Caatinga.</title>
        <authorList>
            <person name="Ferreira-Neto J.R.C."/>
            <person name="da Silva M.D."/>
            <person name="Binneck E."/>
            <person name="de Melo N.F."/>
            <person name="da Silva R.H."/>
            <person name="de Melo A.L.T.M."/>
            <person name="Pandolfi V."/>
            <person name="Bustamante F.O."/>
            <person name="Brasileiro-Vidal A.C."/>
            <person name="Benko-Iseppon A.M."/>
        </authorList>
    </citation>
    <scope>NUCLEOTIDE SEQUENCE [LARGE SCALE GENOMIC DNA]</scope>
    <source>
        <tissue evidence="1">Leaves</tissue>
    </source>
</reference>
<gene>
    <name evidence="1" type="ORF">PIB30_108293</name>
</gene>
<dbReference type="Proteomes" id="UP001341840">
    <property type="component" value="Unassembled WGS sequence"/>
</dbReference>
<name>A0ABU6WXY2_9FABA</name>
<accession>A0ABU6WXY2</accession>
<organism evidence="1 2">
    <name type="scientific">Stylosanthes scabra</name>
    <dbReference type="NCBI Taxonomy" id="79078"/>
    <lineage>
        <taxon>Eukaryota</taxon>
        <taxon>Viridiplantae</taxon>
        <taxon>Streptophyta</taxon>
        <taxon>Embryophyta</taxon>
        <taxon>Tracheophyta</taxon>
        <taxon>Spermatophyta</taxon>
        <taxon>Magnoliopsida</taxon>
        <taxon>eudicotyledons</taxon>
        <taxon>Gunneridae</taxon>
        <taxon>Pentapetalae</taxon>
        <taxon>rosids</taxon>
        <taxon>fabids</taxon>
        <taxon>Fabales</taxon>
        <taxon>Fabaceae</taxon>
        <taxon>Papilionoideae</taxon>
        <taxon>50 kb inversion clade</taxon>
        <taxon>dalbergioids sensu lato</taxon>
        <taxon>Dalbergieae</taxon>
        <taxon>Pterocarpus clade</taxon>
        <taxon>Stylosanthes</taxon>
    </lineage>
</organism>
<sequence length="171" mass="18914">MDLAFLACLHKVHGVLRHIWPVVPGSNEFSSQGFSSDMVATAAFVDFLQVVSSDIEKQSTSDVDIEGSLTVPWSKDWFPVPGLVLASFDRRSALAFCSLGTWDTITLLKVRHPSFGISTVAISARKSDIACALIAVLGRNWMLNWDNSTAQLSIRPARSGFWRILWMAWSV</sequence>
<comment type="caution">
    <text evidence="1">The sequence shown here is derived from an EMBL/GenBank/DDBJ whole genome shotgun (WGS) entry which is preliminary data.</text>
</comment>
<keyword evidence="2" id="KW-1185">Reference proteome</keyword>
<feature type="non-terminal residue" evidence="1">
    <location>
        <position position="171"/>
    </location>
</feature>